<protein>
    <submittedName>
        <fullName evidence="2">Semaphorin-1A</fullName>
    </submittedName>
</protein>
<reference evidence="2 3" key="1">
    <citation type="journal article" date="2021" name="Elife">
        <title>Chloroplast acquisition without the gene transfer in kleptoplastic sea slugs, Plakobranchus ocellatus.</title>
        <authorList>
            <person name="Maeda T."/>
            <person name="Takahashi S."/>
            <person name="Yoshida T."/>
            <person name="Shimamura S."/>
            <person name="Takaki Y."/>
            <person name="Nagai Y."/>
            <person name="Toyoda A."/>
            <person name="Suzuki Y."/>
            <person name="Arimoto A."/>
            <person name="Ishii H."/>
            <person name="Satoh N."/>
            <person name="Nishiyama T."/>
            <person name="Hasebe M."/>
            <person name="Maruyama T."/>
            <person name="Minagawa J."/>
            <person name="Obokata J."/>
            <person name="Shigenobu S."/>
        </authorList>
    </citation>
    <scope>NUCLEOTIDE SEQUENCE [LARGE SCALE GENOMIC DNA]</scope>
</reference>
<sequence>MKAAASQEAVVAKGTAVEVVIIAVIASIIISLVIGFITGYKFQSCRRDRDDVFYDRNCSSLQRGRNRLSSGDNPHFHTDHVGLAPKQINIVMNRKGNLVETKPVTKSNKVYL</sequence>
<evidence type="ECO:0000256" key="1">
    <source>
        <dbReference type="SAM" id="Phobius"/>
    </source>
</evidence>
<evidence type="ECO:0000313" key="3">
    <source>
        <dbReference type="Proteomes" id="UP000762676"/>
    </source>
</evidence>
<evidence type="ECO:0000313" key="2">
    <source>
        <dbReference type="EMBL" id="GFS02933.1"/>
    </source>
</evidence>
<keyword evidence="3" id="KW-1185">Reference proteome</keyword>
<accession>A0AAV4I014</accession>
<comment type="caution">
    <text evidence="2">The sequence shown here is derived from an EMBL/GenBank/DDBJ whole genome shotgun (WGS) entry which is preliminary data.</text>
</comment>
<name>A0AAV4I014_9GAST</name>
<keyword evidence="1" id="KW-0472">Membrane</keyword>
<organism evidence="2 3">
    <name type="scientific">Elysia marginata</name>
    <dbReference type="NCBI Taxonomy" id="1093978"/>
    <lineage>
        <taxon>Eukaryota</taxon>
        <taxon>Metazoa</taxon>
        <taxon>Spiralia</taxon>
        <taxon>Lophotrochozoa</taxon>
        <taxon>Mollusca</taxon>
        <taxon>Gastropoda</taxon>
        <taxon>Heterobranchia</taxon>
        <taxon>Euthyneura</taxon>
        <taxon>Panpulmonata</taxon>
        <taxon>Sacoglossa</taxon>
        <taxon>Placobranchoidea</taxon>
        <taxon>Plakobranchidae</taxon>
        <taxon>Elysia</taxon>
    </lineage>
</organism>
<dbReference type="Proteomes" id="UP000762676">
    <property type="component" value="Unassembled WGS sequence"/>
</dbReference>
<feature type="transmembrane region" description="Helical" evidence="1">
    <location>
        <begin position="20"/>
        <end position="40"/>
    </location>
</feature>
<keyword evidence="1" id="KW-0812">Transmembrane</keyword>
<dbReference type="AlphaFoldDB" id="A0AAV4I014"/>
<proteinExistence type="predicted"/>
<gene>
    <name evidence="2" type="ORF">ElyMa_006456900</name>
</gene>
<dbReference type="EMBL" id="BMAT01012970">
    <property type="protein sequence ID" value="GFS02933.1"/>
    <property type="molecule type" value="Genomic_DNA"/>
</dbReference>
<keyword evidence="1" id="KW-1133">Transmembrane helix</keyword>